<dbReference type="SUPFAM" id="SSF56672">
    <property type="entry name" value="DNA/RNA polymerases"/>
    <property type="match status" value="1"/>
</dbReference>
<protein>
    <recommendedName>
        <fullName evidence="7">Reverse transcriptase RNase H-like domain-containing protein</fullName>
    </recommendedName>
</protein>
<keyword evidence="3" id="KW-0540">Nuclease</keyword>
<keyword evidence="5" id="KW-0378">Hydrolase</keyword>
<dbReference type="InterPro" id="IPR043502">
    <property type="entry name" value="DNA/RNA_pol_sf"/>
</dbReference>
<dbReference type="Pfam" id="PF17917">
    <property type="entry name" value="RT_RNaseH"/>
    <property type="match status" value="1"/>
</dbReference>
<dbReference type="PANTHER" id="PTHR37984:SF5">
    <property type="entry name" value="PROTEIN NYNRIN-LIKE"/>
    <property type="match status" value="1"/>
</dbReference>
<keyword evidence="6" id="KW-0695">RNA-directed DNA polymerase</keyword>
<dbReference type="InterPro" id="IPR050951">
    <property type="entry name" value="Retrovirus_Pol_polyprotein"/>
</dbReference>
<evidence type="ECO:0000256" key="4">
    <source>
        <dbReference type="ARBA" id="ARBA00022759"/>
    </source>
</evidence>
<dbReference type="GO" id="GO:0004519">
    <property type="term" value="F:endonuclease activity"/>
    <property type="evidence" value="ECO:0007669"/>
    <property type="project" value="UniProtKB-KW"/>
</dbReference>
<dbReference type="GO" id="GO:0003964">
    <property type="term" value="F:RNA-directed DNA polymerase activity"/>
    <property type="evidence" value="ECO:0007669"/>
    <property type="project" value="UniProtKB-KW"/>
</dbReference>
<comment type="caution">
    <text evidence="8">The sequence shown here is derived from an EMBL/GenBank/DDBJ whole genome shotgun (WGS) entry which is preliminary data.</text>
</comment>
<proteinExistence type="predicted"/>
<dbReference type="InterPro" id="IPR041373">
    <property type="entry name" value="RT_RNaseH"/>
</dbReference>
<gene>
    <name evidence="8" type="ORF">O181_012448</name>
</gene>
<feature type="domain" description="Reverse transcriptase RNase H-like" evidence="7">
    <location>
        <begin position="62"/>
        <end position="167"/>
    </location>
</feature>
<dbReference type="Proteomes" id="UP000765509">
    <property type="component" value="Unassembled WGS sequence"/>
</dbReference>
<keyword evidence="1" id="KW-0808">Transferase</keyword>
<sequence>MSFLRFSSHYRQHLKDFEIIAKSINKICDQQTVFEITQERIKAYENIRKSLTEAHLLLIPDHNIPVKLYIDACGDELGADLRQVQIGDDPKERPVCYISRQTEPKEYRYSASQMEFSCFVWALEKLHDHLDGSAFELIVECNAVEPLLNMKTPNRNMWRWKITIQEYRGNMTIVHKAGNIHKSYDCIKRWSLANNPDQKAYFPLEAELQIPIEGSNITDIGTEFFEEGRDSYEQDKSFIS</sequence>
<evidence type="ECO:0000256" key="2">
    <source>
        <dbReference type="ARBA" id="ARBA00022695"/>
    </source>
</evidence>
<evidence type="ECO:0000256" key="5">
    <source>
        <dbReference type="ARBA" id="ARBA00022801"/>
    </source>
</evidence>
<dbReference type="InterPro" id="IPR043128">
    <property type="entry name" value="Rev_trsase/Diguanyl_cyclase"/>
</dbReference>
<name>A0A9Q3GM81_9BASI</name>
<accession>A0A9Q3GM81</accession>
<evidence type="ECO:0000259" key="7">
    <source>
        <dbReference type="Pfam" id="PF17917"/>
    </source>
</evidence>
<dbReference type="Gene3D" id="3.30.70.270">
    <property type="match status" value="1"/>
</dbReference>
<evidence type="ECO:0000256" key="3">
    <source>
        <dbReference type="ARBA" id="ARBA00022722"/>
    </source>
</evidence>
<dbReference type="EMBL" id="AVOT02003183">
    <property type="protein sequence ID" value="MBW0472733.1"/>
    <property type="molecule type" value="Genomic_DNA"/>
</dbReference>
<dbReference type="GO" id="GO:0016787">
    <property type="term" value="F:hydrolase activity"/>
    <property type="evidence" value="ECO:0007669"/>
    <property type="project" value="UniProtKB-KW"/>
</dbReference>
<keyword evidence="9" id="KW-1185">Reference proteome</keyword>
<keyword evidence="4" id="KW-0255">Endonuclease</keyword>
<evidence type="ECO:0000313" key="8">
    <source>
        <dbReference type="EMBL" id="MBW0472733.1"/>
    </source>
</evidence>
<reference evidence="8" key="1">
    <citation type="submission" date="2021-03" db="EMBL/GenBank/DDBJ databases">
        <title>Draft genome sequence of rust myrtle Austropuccinia psidii MF-1, a brazilian biotype.</title>
        <authorList>
            <person name="Quecine M.C."/>
            <person name="Pachon D.M.R."/>
            <person name="Bonatelli M.L."/>
            <person name="Correr F.H."/>
            <person name="Franceschini L.M."/>
            <person name="Leite T.F."/>
            <person name="Margarido G.R.A."/>
            <person name="Almeida C.A."/>
            <person name="Ferrarezi J.A."/>
            <person name="Labate C.A."/>
        </authorList>
    </citation>
    <scope>NUCLEOTIDE SEQUENCE</scope>
    <source>
        <strain evidence="8">MF-1</strain>
    </source>
</reference>
<evidence type="ECO:0000313" key="9">
    <source>
        <dbReference type="Proteomes" id="UP000765509"/>
    </source>
</evidence>
<keyword evidence="2" id="KW-0548">Nucleotidyltransferase</keyword>
<evidence type="ECO:0000256" key="1">
    <source>
        <dbReference type="ARBA" id="ARBA00022679"/>
    </source>
</evidence>
<dbReference type="PANTHER" id="PTHR37984">
    <property type="entry name" value="PROTEIN CBG26694"/>
    <property type="match status" value="1"/>
</dbReference>
<dbReference type="AlphaFoldDB" id="A0A9Q3GM81"/>
<evidence type="ECO:0000256" key="6">
    <source>
        <dbReference type="ARBA" id="ARBA00022918"/>
    </source>
</evidence>
<organism evidence="8 9">
    <name type="scientific">Austropuccinia psidii MF-1</name>
    <dbReference type="NCBI Taxonomy" id="1389203"/>
    <lineage>
        <taxon>Eukaryota</taxon>
        <taxon>Fungi</taxon>
        <taxon>Dikarya</taxon>
        <taxon>Basidiomycota</taxon>
        <taxon>Pucciniomycotina</taxon>
        <taxon>Pucciniomycetes</taxon>
        <taxon>Pucciniales</taxon>
        <taxon>Sphaerophragmiaceae</taxon>
        <taxon>Austropuccinia</taxon>
    </lineage>
</organism>